<keyword evidence="3" id="KW-1185">Reference proteome</keyword>
<sequence length="684" mass="75174">MDPPLPETAFLRTSRASLDELQRSSTSDLQAQARAYIVTTPPVTLPPPPSTPAPVGDRLTHLTQRFQSLDSNRMHWFVRLQALIYISDHIAKEDVRGDIPTLAPGAIQPLMRQLYERRKTFTPFLSAIFIELAKAAPLHVSPVAAELLIYCLLDRSDQAMDCSYTVCQDVPLSEEAWVAILTFCQDGQFSPTFRGKYENLYGEDVGALLDSSTKSQLLELACENALHTGLQRLAAQAVVAVACDGDALVRRGLDRYVPILCGLFSATSGSRTYEPLDKSSKSVKFELQSVAPSLGPGPGSATVSELVFSRPLKSPDGLSTITSDMAALAATLNTNMSALPHSQYDENKISNSPVEYSGRSQDSARGAFLTPTQRFSSFSARTEQKPDALEQFLREASMGPTFFAESQPTMDGDTTFNLLEHAKHLVGSQTGVDTQISALQRPDANDTINVDDLLQYAAKLTRTNDKDAPQSMVGRPGVSQLSSAMDDISAARMDPRKLQYVRELEEKLEASATMVQTLQTRIEEYGAALSALQLDQPSGAQLSQLYIENLSLKAELADTRESFIGLSTKYQALKERDRINTGRLEKYESRQQQFKRMFEQATARYESIKASASEKIAEQRAEIDRLTGELTALQTTTPTGPVDEREVVALRTEVEALRNDKANLTAVTKKLIAKLNAMNKPTGE</sequence>
<keyword evidence="1" id="KW-0175">Coiled coil</keyword>
<comment type="caution">
    <text evidence="2">The sequence shown here is derived from an EMBL/GenBank/DDBJ whole genome shotgun (WGS) entry which is preliminary data.</text>
</comment>
<accession>A0A4Z1T650</accession>
<feature type="coiled-coil region" evidence="1">
    <location>
        <begin position="501"/>
        <end position="535"/>
    </location>
</feature>
<dbReference type="AlphaFoldDB" id="A0A4Z1T650"/>
<dbReference type="EMBL" id="VDLU01000001">
    <property type="protein sequence ID" value="TNJ29533.1"/>
    <property type="molecule type" value="Genomic_DNA"/>
</dbReference>
<dbReference type="OrthoDB" id="10252371at2759"/>
<dbReference type="VEuPathDB" id="GiardiaDB:GMRT_11673"/>
<organism evidence="2 3">
    <name type="scientific">Giardia muris</name>
    <dbReference type="NCBI Taxonomy" id="5742"/>
    <lineage>
        <taxon>Eukaryota</taxon>
        <taxon>Metamonada</taxon>
        <taxon>Diplomonadida</taxon>
        <taxon>Hexamitidae</taxon>
        <taxon>Giardiinae</taxon>
        <taxon>Giardia</taxon>
    </lineage>
</organism>
<name>A0A4Z1T650_GIAMU</name>
<evidence type="ECO:0000256" key="1">
    <source>
        <dbReference type="SAM" id="Coils"/>
    </source>
</evidence>
<evidence type="ECO:0000313" key="2">
    <source>
        <dbReference type="EMBL" id="TNJ29533.1"/>
    </source>
</evidence>
<protein>
    <submittedName>
        <fullName evidence="2">Uncharacterized protein</fullName>
    </submittedName>
</protein>
<evidence type="ECO:0000313" key="3">
    <source>
        <dbReference type="Proteomes" id="UP000315496"/>
    </source>
</evidence>
<feature type="coiled-coil region" evidence="1">
    <location>
        <begin position="584"/>
        <end position="667"/>
    </location>
</feature>
<dbReference type="Proteomes" id="UP000315496">
    <property type="component" value="Chromosome 1"/>
</dbReference>
<gene>
    <name evidence="2" type="ORF">GMRT_11673</name>
</gene>
<reference evidence="2 3" key="1">
    <citation type="submission" date="2019-05" db="EMBL/GenBank/DDBJ databases">
        <title>The compact genome of Giardia muris reveals important steps in the evolution of intestinal protozoan parasites.</title>
        <authorList>
            <person name="Xu F."/>
            <person name="Jimenez-Gonzalez A."/>
            <person name="Einarsson E."/>
            <person name="Astvaldsson A."/>
            <person name="Peirasmaki D."/>
            <person name="Eckmann L."/>
            <person name="Andersson J.O."/>
            <person name="Svard S.G."/>
            <person name="Jerlstrom-Hultqvist J."/>
        </authorList>
    </citation>
    <scope>NUCLEOTIDE SEQUENCE [LARGE SCALE GENOMIC DNA]</scope>
    <source>
        <strain evidence="2 3">Roberts-Thomson</strain>
    </source>
</reference>
<proteinExistence type="predicted"/>